<name>A0AA38GSQ7_TAXCH</name>
<evidence type="ECO:0000256" key="2">
    <source>
        <dbReference type="ARBA" id="ARBA00023295"/>
    </source>
</evidence>
<accession>A0AA38GSQ7</accession>
<gene>
    <name evidence="4" type="ORF">KI387_001232</name>
</gene>
<sequence length="196" mass="21936">MGSLGCLYGFKNILISASLFFYSLVYLNPEVKVLACSNQTIPCLPGKPVTDNFKTMKFSQGYSNLWGAQHQNVSQDQSTVTLLLDRSSGSGFKSKEPYMYGFFNAAVKLQAGYTAGVLTSFYLSNGEVYVDNHDEVDIEFLGTIPGEPYKLQTNVYGNGTGDGSHFVGREQQFHLWFDPTQDFHNYSILWTPHHIL</sequence>
<organism evidence="4 5">
    <name type="scientific">Taxus chinensis</name>
    <name type="common">Chinese yew</name>
    <name type="synonym">Taxus wallichiana var. chinensis</name>
    <dbReference type="NCBI Taxonomy" id="29808"/>
    <lineage>
        <taxon>Eukaryota</taxon>
        <taxon>Viridiplantae</taxon>
        <taxon>Streptophyta</taxon>
        <taxon>Embryophyta</taxon>
        <taxon>Tracheophyta</taxon>
        <taxon>Spermatophyta</taxon>
        <taxon>Pinopsida</taxon>
        <taxon>Pinidae</taxon>
        <taxon>Conifers II</taxon>
        <taxon>Cupressales</taxon>
        <taxon>Taxaceae</taxon>
        <taxon>Taxus</taxon>
    </lineage>
</organism>
<dbReference type="AlphaFoldDB" id="A0AA38GSQ7"/>
<evidence type="ECO:0000313" key="5">
    <source>
        <dbReference type="Proteomes" id="UP000824469"/>
    </source>
</evidence>
<protein>
    <recommendedName>
        <fullName evidence="3">GH16 domain-containing protein</fullName>
    </recommendedName>
</protein>
<feature type="non-terminal residue" evidence="4">
    <location>
        <position position="1"/>
    </location>
</feature>
<keyword evidence="5" id="KW-1185">Reference proteome</keyword>
<dbReference type="Pfam" id="PF00722">
    <property type="entry name" value="Glyco_hydro_16"/>
    <property type="match status" value="1"/>
</dbReference>
<dbReference type="Proteomes" id="UP000824469">
    <property type="component" value="Unassembled WGS sequence"/>
</dbReference>
<dbReference type="SUPFAM" id="SSF49899">
    <property type="entry name" value="Concanavalin A-like lectins/glucanases"/>
    <property type="match status" value="1"/>
</dbReference>
<feature type="domain" description="GH16" evidence="3">
    <location>
        <begin position="34"/>
        <end position="196"/>
    </location>
</feature>
<evidence type="ECO:0000313" key="4">
    <source>
        <dbReference type="EMBL" id="KAH9329124.1"/>
    </source>
</evidence>
<evidence type="ECO:0000259" key="3">
    <source>
        <dbReference type="PROSITE" id="PS51762"/>
    </source>
</evidence>
<dbReference type="OMA" id="KHQNISH"/>
<dbReference type="PROSITE" id="PS51762">
    <property type="entry name" value="GH16_2"/>
    <property type="match status" value="1"/>
</dbReference>
<keyword evidence="2" id="KW-0326">Glycosidase</keyword>
<dbReference type="GO" id="GO:0004553">
    <property type="term" value="F:hydrolase activity, hydrolyzing O-glycosyl compounds"/>
    <property type="evidence" value="ECO:0007669"/>
    <property type="project" value="InterPro"/>
</dbReference>
<dbReference type="InterPro" id="IPR013320">
    <property type="entry name" value="ConA-like_dom_sf"/>
</dbReference>
<keyword evidence="1" id="KW-0378">Hydrolase</keyword>
<comment type="caution">
    <text evidence="4">The sequence shown here is derived from an EMBL/GenBank/DDBJ whole genome shotgun (WGS) entry which is preliminary data.</text>
</comment>
<evidence type="ECO:0000256" key="1">
    <source>
        <dbReference type="ARBA" id="ARBA00022801"/>
    </source>
</evidence>
<dbReference type="PANTHER" id="PTHR31062">
    <property type="entry name" value="XYLOGLUCAN ENDOTRANSGLUCOSYLASE/HYDROLASE PROTEIN 8-RELATED"/>
    <property type="match status" value="1"/>
</dbReference>
<proteinExistence type="predicted"/>
<dbReference type="EMBL" id="JAHRHJ020000001">
    <property type="protein sequence ID" value="KAH9329124.1"/>
    <property type="molecule type" value="Genomic_DNA"/>
</dbReference>
<dbReference type="GO" id="GO:0005975">
    <property type="term" value="P:carbohydrate metabolic process"/>
    <property type="evidence" value="ECO:0007669"/>
    <property type="project" value="InterPro"/>
</dbReference>
<dbReference type="InterPro" id="IPR044791">
    <property type="entry name" value="Beta-glucanase/XTH"/>
</dbReference>
<reference evidence="4 5" key="1">
    <citation type="journal article" date="2021" name="Nat. Plants">
        <title>The Taxus genome provides insights into paclitaxel biosynthesis.</title>
        <authorList>
            <person name="Xiong X."/>
            <person name="Gou J."/>
            <person name="Liao Q."/>
            <person name="Li Y."/>
            <person name="Zhou Q."/>
            <person name="Bi G."/>
            <person name="Li C."/>
            <person name="Du R."/>
            <person name="Wang X."/>
            <person name="Sun T."/>
            <person name="Guo L."/>
            <person name="Liang H."/>
            <person name="Lu P."/>
            <person name="Wu Y."/>
            <person name="Zhang Z."/>
            <person name="Ro D.K."/>
            <person name="Shang Y."/>
            <person name="Huang S."/>
            <person name="Yan J."/>
        </authorList>
    </citation>
    <scope>NUCLEOTIDE SEQUENCE [LARGE SCALE GENOMIC DNA]</scope>
    <source>
        <strain evidence="4">Ta-2019</strain>
    </source>
</reference>
<dbReference type="InterPro" id="IPR000757">
    <property type="entry name" value="Beta-glucanase-like"/>
</dbReference>
<dbReference type="Gene3D" id="2.60.120.200">
    <property type="match status" value="1"/>
</dbReference>